<comment type="caution">
    <text evidence="1">The sequence shown here is derived from an EMBL/GenBank/DDBJ whole genome shotgun (WGS) entry which is preliminary data.</text>
</comment>
<keyword evidence="2" id="KW-1185">Reference proteome</keyword>
<reference evidence="2" key="1">
    <citation type="submission" date="2017-03" db="EMBL/GenBank/DDBJ databases">
        <title>Phytopthora megakarya and P. palmivora, two closely related causual agents of cacao black pod achieved similar genome size and gene model numbers by different mechanisms.</title>
        <authorList>
            <person name="Ali S."/>
            <person name="Shao J."/>
            <person name="Larry D.J."/>
            <person name="Kronmiller B."/>
            <person name="Shen D."/>
            <person name="Strem M.D."/>
            <person name="Melnick R.L."/>
            <person name="Guiltinan M.J."/>
            <person name="Tyler B.M."/>
            <person name="Meinhardt L.W."/>
            <person name="Bailey B.A."/>
        </authorList>
    </citation>
    <scope>NUCLEOTIDE SEQUENCE [LARGE SCALE GENOMIC DNA]</scope>
    <source>
        <strain evidence="2">zdho120</strain>
    </source>
</reference>
<organism evidence="1 2">
    <name type="scientific">Phytophthora megakarya</name>
    <dbReference type="NCBI Taxonomy" id="4795"/>
    <lineage>
        <taxon>Eukaryota</taxon>
        <taxon>Sar</taxon>
        <taxon>Stramenopiles</taxon>
        <taxon>Oomycota</taxon>
        <taxon>Peronosporomycetes</taxon>
        <taxon>Peronosporales</taxon>
        <taxon>Peronosporaceae</taxon>
        <taxon>Phytophthora</taxon>
    </lineage>
</organism>
<gene>
    <name evidence="1" type="ORF">PHMEG_00027944</name>
</gene>
<dbReference type="Proteomes" id="UP000198211">
    <property type="component" value="Unassembled WGS sequence"/>
</dbReference>
<evidence type="ECO:0000313" key="1">
    <source>
        <dbReference type="EMBL" id="OWZ00791.1"/>
    </source>
</evidence>
<dbReference type="AlphaFoldDB" id="A0A225V5P6"/>
<accession>A0A225V5P6</accession>
<dbReference type="EMBL" id="NBNE01007324">
    <property type="protein sequence ID" value="OWZ00791.1"/>
    <property type="molecule type" value="Genomic_DNA"/>
</dbReference>
<proteinExistence type="predicted"/>
<protein>
    <submittedName>
        <fullName evidence="1">Uncharacterized protein</fullName>
    </submittedName>
</protein>
<name>A0A225V5P6_9STRA</name>
<sequence>MTPNYYYLRPGCRGRKASLVMLQGMDVDEKHVDESRILPLLDMSSFEISQVAVWNILEFVFYKEGDRHSPLDMVFGATIFDEAPSHIEADAPARCSLPPASDFV</sequence>
<dbReference type="OrthoDB" id="129835at2759"/>
<evidence type="ECO:0000313" key="2">
    <source>
        <dbReference type="Proteomes" id="UP000198211"/>
    </source>
</evidence>